<reference evidence="2" key="1">
    <citation type="submission" date="2025-08" db="UniProtKB">
        <authorList>
            <consortium name="RefSeq"/>
        </authorList>
    </citation>
    <scope>IDENTIFICATION</scope>
    <source>
        <tissue evidence="2">Gonads</tissue>
    </source>
</reference>
<dbReference type="OrthoDB" id="6726710at2759"/>
<evidence type="ECO:0000313" key="2">
    <source>
        <dbReference type="RefSeq" id="XP_030749389.1"/>
    </source>
</evidence>
<accession>A0A6J2XF56</accession>
<dbReference type="GeneID" id="115877379"/>
<keyword evidence="1" id="KW-1185">Reference proteome</keyword>
<proteinExistence type="predicted"/>
<dbReference type="KEGG" id="soy:115877379"/>
<gene>
    <name evidence="2" type="primary">LOC115877379</name>
</gene>
<dbReference type="Proteomes" id="UP000504635">
    <property type="component" value="Unplaced"/>
</dbReference>
<name>A0A6J2XF56_SITOR</name>
<organism evidence="1 2">
    <name type="scientific">Sitophilus oryzae</name>
    <name type="common">Rice weevil</name>
    <name type="synonym">Curculio oryzae</name>
    <dbReference type="NCBI Taxonomy" id="7048"/>
    <lineage>
        <taxon>Eukaryota</taxon>
        <taxon>Metazoa</taxon>
        <taxon>Ecdysozoa</taxon>
        <taxon>Arthropoda</taxon>
        <taxon>Hexapoda</taxon>
        <taxon>Insecta</taxon>
        <taxon>Pterygota</taxon>
        <taxon>Neoptera</taxon>
        <taxon>Endopterygota</taxon>
        <taxon>Coleoptera</taxon>
        <taxon>Polyphaga</taxon>
        <taxon>Cucujiformia</taxon>
        <taxon>Curculionidae</taxon>
        <taxon>Dryophthorinae</taxon>
        <taxon>Sitophilus</taxon>
    </lineage>
</organism>
<dbReference type="AlphaFoldDB" id="A0A6J2XF56"/>
<protein>
    <submittedName>
        <fullName evidence="2">Uncharacterized protein LOC115877379 isoform X1</fullName>
    </submittedName>
</protein>
<dbReference type="RefSeq" id="XP_030749389.1">
    <property type="nucleotide sequence ID" value="XM_030893529.1"/>
</dbReference>
<sequence>MEPSVVFPGLLFVRSAITVFKFGLKEFGTYFKLATLAKIISIILVAVDCSRAAPSYNTDLWSNPCSNHLVRQVRSTADKELNFFITTVKKSMFKELKNLYPKNLKKVKGNCPRLNKLINPIKNTENFTIANQNFYKSMVELYVYLDRLKDLKITTNAQFNFDKRRSIYEDTKNTLRLTICEFNDTIRKQLKVPNMFDASKQPTVKTGCLPKEADLSKVQMLDLQFFDKLMRFFKQGKRHLKKLKRNNRGNSRVNGGKKHRT</sequence>
<dbReference type="InParanoid" id="A0A6J2XF56"/>
<evidence type="ECO:0000313" key="1">
    <source>
        <dbReference type="Proteomes" id="UP000504635"/>
    </source>
</evidence>